<dbReference type="PANTHER" id="PTHR34154:SF13">
    <property type="entry name" value="ASL1-LIKE GLYCOSYL HYDROLASE CATALYTIC DOMAIN-CONTAINING PROTEIN"/>
    <property type="match status" value="1"/>
</dbReference>
<proteinExistence type="predicted"/>
<dbReference type="InterPro" id="IPR017853">
    <property type="entry name" value="GH"/>
</dbReference>
<dbReference type="Proteomes" id="UP001321760">
    <property type="component" value="Unassembled WGS sequence"/>
</dbReference>
<keyword evidence="3" id="KW-1185">Reference proteome</keyword>
<dbReference type="SUPFAM" id="SSF51445">
    <property type="entry name" value="(Trans)glycosidases"/>
    <property type="match status" value="1"/>
</dbReference>
<accession>A0AAV9H2W8</accession>
<evidence type="ECO:0000313" key="3">
    <source>
        <dbReference type="Proteomes" id="UP001321760"/>
    </source>
</evidence>
<evidence type="ECO:0000313" key="2">
    <source>
        <dbReference type="EMBL" id="KAK4454990.1"/>
    </source>
</evidence>
<reference evidence="2" key="1">
    <citation type="journal article" date="2023" name="Mol. Phylogenet. Evol.">
        <title>Genome-scale phylogeny and comparative genomics of the fungal order Sordariales.</title>
        <authorList>
            <person name="Hensen N."/>
            <person name="Bonometti L."/>
            <person name="Westerberg I."/>
            <person name="Brannstrom I.O."/>
            <person name="Guillou S."/>
            <person name="Cros-Aarteil S."/>
            <person name="Calhoun S."/>
            <person name="Haridas S."/>
            <person name="Kuo A."/>
            <person name="Mondo S."/>
            <person name="Pangilinan J."/>
            <person name="Riley R."/>
            <person name="LaButti K."/>
            <person name="Andreopoulos B."/>
            <person name="Lipzen A."/>
            <person name="Chen C."/>
            <person name="Yan M."/>
            <person name="Daum C."/>
            <person name="Ng V."/>
            <person name="Clum A."/>
            <person name="Steindorff A."/>
            <person name="Ohm R.A."/>
            <person name="Martin F."/>
            <person name="Silar P."/>
            <person name="Natvig D.O."/>
            <person name="Lalanne C."/>
            <person name="Gautier V."/>
            <person name="Ament-Velasquez S.L."/>
            <person name="Kruys A."/>
            <person name="Hutchinson M.I."/>
            <person name="Powell A.J."/>
            <person name="Barry K."/>
            <person name="Miller A.N."/>
            <person name="Grigoriev I.V."/>
            <person name="Debuchy R."/>
            <person name="Gladieux P."/>
            <person name="Hiltunen Thoren M."/>
            <person name="Johannesson H."/>
        </authorList>
    </citation>
    <scope>NUCLEOTIDE SEQUENCE</scope>
    <source>
        <strain evidence="2">PSN243</strain>
    </source>
</reference>
<dbReference type="Pfam" id="PF11790">
    <property type="entry name" value="Glyco_hydro_cc"/>
    <property type="match status" value="1"/>
</dbReference>
<dbReference type="GO" id="GO:0009277">
    <property type="term" value="C:fungal-type cell wall"/>
    <property type="evidence" value="ECO:0007669"/>
    <property type="project" value="TreeGrafter"/>
</dbReference>
<gene>
    <name evidence="2" type="ORF">QBC34DRAFT_391235</name>
</gene>
<name>A0AAV9H2W8_9PEZI</name>
<dbReference type="Gene3D" id="3.20.20.80">
    <property type="entry name" value="Glycosidases"/>
    <property type="match status" value="1"/>
</dbReference>
<organism evidence="2 3">
    <name type="scientific">Podospora aff. communis PSN243</name>
    <dbReference type="NCBI Taxonomy" id="3040156"/>
    <lineage>
        <taxon>Eukaryota</taxon>
        <taxon>Fungi</taxon>
        <taxon>Dikarya</taxon>
        <taxon>Ascomycota</taxon>
        <taxon>Pezizomycotina</taxon>
        <taxon>Sordariomycetes</taxon>
        <taxon>Sordariomycetidae</taxon>
        <taxon>Sordariales</taxon>
        <taxon>Podosporaceae</taxon>
        <taxon>Podospora</taxon>
    </lineage>
</organism>
<sequence>MCWGITKGFPATWATNAQKMIDAGSKALFSFNEPDHAAQANLSPEQAAASHIELMNPFAGKARIGAPSITNSGAAHQGIGWLKRFFEACNGKCAVDFVNIHIYGFDTNTFLQHLINVHNLFGKPVWITEFAFGGSDEEVDRQLQVVIDQIERNATFSFVENYSYFMAAEGMMVKGNSMSSYGNTFAYAS</sequence>
<evidence type="ECO:0000259" key="1">
    <source>
        <dbReference type="Pfam" id="PF11790"/>
    </source>
</evidence>
<dbReference type="InterPro" id="IPR053183">
    <property type="entry name" value="ASL1"/>
</dbReference>
<feature type="domain" description="Asl1-like glycosyl hydrolase catalytic" evidence="1">
    <location>
        <begin position="1"/>
        <end position="179"/>
    </location>
</feature>
<dbReference type="PANTHER" id="PTHR34154">
    <property type="entry name" value="ALKALI-SENSITIVE LINKAGE PROTEIN 1"/>
    <property type="match status" value="1"/>
</dbReference>
<dbReference type="AlphaFoldDB" id="A0AAV9H2W8"/>
<dbReference type="InterPro" id="IPR024655">
    <property type="entry name" value="Asl1_glyco_hydro_catalytic"/>
</dbReference>
<comment type="caution">
    <text evidence="2">The sequence shown here is derived from an EMBL/GenBank/DDBJ whole genome shotgun (WGS) entry which is preliminary data.</text>
</comment>
<protein>
    <recommendedName>
        <fullName evidence="1">Asl1-like glycosyl hydrolase catalytic domain-containing protein</fullName>
    </recommendedName>
</protein>
<dbReference type="EMBL" id="MU865915">
    <property type="protein sequence ID" value="KAK4454990.1"/>
    <property type="molecule type" value="Genomic_DNA"/>
</dbReference>
<reference evidence="2" key="2">
    <citation type="submission" date="2023-05" db="EMBL/GenBank/DDBJ databases">
        <authorList>
            <consortium name="Lawrence Berkeley National Laboratory"/>
            <person name="Steindorff A."/>
            <person name="Hensen N."/>
            <person name="Bonometti L."/>
            <person name="Westerberg I."/>
            <person name="Brannstrom I.O."/>
            <person name="Guillou S."/>
            <person name="Cros-Aarteil S."/>
            <person name="Calhoun S."/>
            <person name="Haridas S."/>
            <person name="Kuo A."/>
            <person name="Mondo S."/>
            <person name="Pangilinan J."/>
            <person name="Riley R."/>
            <person name="Labutti K."/>
            <person name="Andreopoulos B."/>
            <person name="Lipzen A."/>
            <person name="Chen C."/>
            <person name="Yanf M."/>
            <person name="Daum C."/>
            <person name="Ng V."/>
            <person name="Clum A."/>
            <person name="Ohm R."/>
            <person name="Martin F."/>
            <person name="Silar P."/>
            <person name="Natvig D."/>
            <person name="Lalanne C."/>
            <person name="Gautier V."/>
            <person name="Ament-Velasquez S.L."/>
            <person name="Kruys A."/>
            <person name="Hutchinson M.I."/>
            <person name="Powell A.J."/>
            <person name="Barry K."/>
            <person name="Miller A.N."/>
            <person name="Grigoriev I.V."/>
            <person name="Debuchy R."/>
            <person name="Gladieux P."/>
            <person name="Thoren M.H."/>
            <person name="Johannesson H."/>
        </authorList>
    </citation>
    <scope>NUCLEOTIDE SEQUENCE</scope>
    <source>
        <strain evidence="2">PSN243</strain>
    </source>
</reference>
<dbReference type="GO" id="GO:0071966">
    <property type="term" value="P:fungal-type cell wall polysaccharide metabolic process"/>
    <property type="evidence" value="ECO:0007669"/>
    <property type="project" value="TreeGrafter"/>
</dbReference>